<dbReference type="AlphaFoldDB" id="A0A9D4GHJ8"/>
<keyword evidence="3" id="KW-1185">Reference proteome</keyword>
<evidence type="ECO:0000256" key="1">
    <source>
        <dbReference type="SAM" id="SignalP"/>
    </source>
</evidence>
<proteinExistence type="predicted"/>
<evidence type="ECO:0000313" key="3">
    <source>
        <dbReference type="Proteomes" id="UP000828390"/>
    </source>
</evidence>
<name>A0A9D4GHJ8_DREPO</name>
<dbReference type="EMBL" id="JAIWYP010000006">
    <property type="protein sequence ID" value="KAH3815518.1"/>
    <property type="molecule type" value="Genomic_DNA"/>
</dbReference>
<keyword evidence="1" id="KW-0732">Signal</keyword>
<protein>
    <submittedName>
        <fullName evidence="2">Uncharacterized protein</fullName>
    </submittedName>
</protein>
<evidence type="ECO:0000313" key="2">
    <source>
        <dbReference type="EMBL" id="KAH3815518.1"/>
    </source>
</evidence>
<feature type="signal peptide" evidence="1">
    <location>
        <begin position="1"/>
        <end position="19"/>
    </location>
</feature>
<reference evidence="2" key="1">
    <citation type="journal article" date="2019" name="bioRxiv">
        <title>The Genome of the Zebra Mussel, Dreissena polymorpha: A Resource for Invasive Species Research.</title>
        <authorList>
            <person name="McCartney M.A."/>
            <person name="Auch B."/>
            <person name="Kono T."/>
            <person name="Mallez S."/>
            <person name="Zhang Y."/>
            <person name="Obille A."/>
            <person name="Becker A."/>
            <person name="Abrahante J.E."/>
            <person name="Garbe J."/>
            <person name="Badalamenti J.P."/>
            <person name="Herman A."/>
            <person name="Mangelson H."/>
            <person name="Liachko I."/>
            <person name="Sullivan S."/>
            <person name="Sone E.D."/>
            <person name="Koren S."/>
            <person name="Silverstein K.A.T."/>
            <person name="Beckman K.B."/>
            <person name="Gohl D.M."/>
        </authorList>
    </citation>
    <scope>NUCLEOTIDE SEQUENCE</scope>
    <source>
        <strain evidence="2">Duluth1</strain>
        <tissue evidence="2">Whole animal</tissue>
    </source>
</reference>
<sequence length="214" mass="23545">MERVLFVCVLCVLICSVNCQDGLSIVFIMHEEDNPTYNETEVTCGSYENLTIMCRINNIPNIYGFSFMNFDRVNKTGFVEHLATMQSINNSIRGYRIPELFDPMANMTVAGEYSQKNPSLGIKVLVASLTCNDMLNYSCSLDYDEKTGDTTHEAKNSTVFKYLTVSDNVNEPTTVGLTTADAPVDNNTSTVHSASEAVAGAVALLLLLDLLLLP</sequence>
<comment type="caution">
    <text evidence="2">The sequence shown here is derived from an EMBL/GenBank/DDBJ whole genome shotgun (WGS) entry which is preliminary data.</text>
</comment>
<dbReference type="Proteomes" id="UP000828390">
    <property type="component" value="Unassembled WGS sequence"/>
</dbReference>
<feature type="chain" id="PRO_5039503462" evidence="1">
    <location>
        <begin position="20"/>
        <end position="214"/>
    </location>
</feature>
<gene>
    <name evidence="2" type="ORF">DPMN_144045</name>
</gene>
<accession>A0A9D4GHJ8</accession>
<reference evidence="2" key="2">
    <citation type="submission" date="2020-11" db="EMBL/GenBank/DDBJ databases">
        <authorList>
            <person name="McCartney M.A."/>
            <person name="Auch B."/>
            <person name="Kono T."/>
            <person name="Mallez S."/>
            <person name="Becker A."/>
            <person name="Gohl D.M."/>
            <person name="Silverstein K.A.T."/>
            <person name="Koren S."/>
            <person name="Bechman K.B."/>
            <person name="Herman A."/>
            <person name="Abrahante J.E."/>
            <person name="Garbe J."/>
        </authorList>
    </citation>
    <scope>NUCLEOTIDE SEQUENCE</scope>
    <source>
        <strain evidence="2">Duluth1</strain>
        <tissue evidence="2">Whole animal</tissue>
    </source>
</reference>
<organism evidence="2 3">
    <name type="scientific">Dreissena polymorpha</name>
    <name type="common">Zebra mussel</name>
    <name type="synonym">Mytilus polymorpha</name>
    <dbReference type="NCBI Taxonomy" id="45954"/>
    <lineage>
        <taxon>Eukaryota</taxon>
        <taxon>Metazoa</taxon>
        <taxon>Spiralia</taxon>
        <taxon>Lophotrochozoa</taxon>
        <taxon>Mollusca</taxon>
        <taxon>Bivalvia</taxon>
        <taxon>Autobranchia</taxon>
        <taxon>Heteroconchia</taxon>
        <taxon>Euheterodonta</taxon>
        <taxon>Imparidentia</taxon>
        <taxon>Neoheterodontei</taxon>
        <taxon>Myida</taxon>
        <taxon>Dreissenoidea</taxon>
        <taxon>Dreissenidae</taxon>
        <taxon>Dreissena</taxon>
    </lineage>
</organism>